<dbReference type="GO" id="GO:0006420">
    <property type="term" value="P:arginyl-tRNA aminoacylation"/>
    <property type="evidence" value="ECO:0007669"/>
    <property type="project" value="InterPro"/>
</dbReference>
<evidence type="ECO:0000256" key="7">
    <source>
        <dbReference type="ARBA" id="ARBA00022840"/>
    </source>
</evidence>
<dbReference type="InterPro" id="IPR008909">
    <property type="entry name" value="DALR_anticod-bd"/>
</dbReference>
<keyword evidence="14" id="KW-1185">Reference proteome</keyword>
<dbReference type="STRING" id="1008459.TASI_1294"/>
<dbReference type="PRINTS" id="PR01045">
    <property type="entry name" value="TRNASYNTHGB"/>
</dbReference>
<keyword evidence="4 11" id="KW-0963">Cytoplasm</keyword>
<sequence>MSKESLLVEIFTEELPPKALRNLSEVFAKEIVRGLIKTNLLEGVSSDLEAQSKYTPYATPRRLAVIVKDVLDVGPEQTFTEKLMPVKVGLDSEGNATPALVKKLESKGLSGIPVSELKIESDGKQDYLFVSGINAGRSLKADLQAILDHAIESLPIPKMMRYQLADGKTSVRFVRPVHGLVAMHGSAVIDTNAFGINSTNVSHGHRFMGRYSFEINSADTYEKQLLEEGMVVTNYNERKSYISSKLESMSSELGLNIGAGEEVENLIEEVTSLVEYPEIYVGEFEEKYLEVPSECLILTMRLNQKYFPLFKSNGNLSNKFLIVSNMKVADPSNIIEGNQRVVRPRLADAEFFFETDKKTSLEQMLEPLKNVVYHNKIGTQFERVARLQKIADYIASQLSSNPELAIRAALLAKADLSSNMVGEFPELQGIMGSHYAKLQGEPESVSEAIADQYKIRFDKEFTEESAISISLYIADRVETLIGIWGIGLAPTGERDPYGLRRAALGIISAFEALTNTDKSSSLSLREILLFTQSLFDDIPQTTAYEVEDFIYDRLKNQLYNSYSKPLVDSVLANRGPITEVIPKIEAVKEFSAAPEAESLSAANKRIGNILKKIDYVIPQIDTNIFAAPAEIDLYKDFHEIKDNLKEAFEAQRYKEVFLMLSKLKTPVDKFFEEVMVMDENIATRNNRLALLTELHEHMNLVADISLLAS</sequence>
<dbReference type="Pfam" id="PF05746">
    <property type="entry name" value="DALR_1"/>
    <property type="match status" value="1"/>
</dbReference>
<dbReference type="GO" id="GO:0004820">
    <property type="term" value="F:glycine-tRNA ligase activity"/>
    <property type="evidence" value="ECO:0007669"/>
    <property type="project" value="UniProtKB-UniRule"/>
</dbReference>
<dbReference type="PANTHER" id="PTHR30075:SF2">
    <property type="entry name" value="GLYCINE--TRNA LIGASE, CHLOROPLASTIC_MITOCHONDRIAL 2"/>
    <property type="match status" value="1"/>
</dbReference>
<keyword evidence="6 11" id="KW-0547">Nucleotide-binding</keyword>
<dbReference type="EMBL" id="CP003059">
    <property type="protein sequence ID" value="AEP37037.1"/>
    <property type="molecule type" value="Genomic_DNA"/>
</dbReference>
<evidence type="ECO:0000256" key="4">
    <source>
        <dbReference type="ARBA" id="ARBA00022490"/>
    </source>
</evidence>
<comment type="similarity">
    <text evidence="2 11">Belongs to the class-II aminoacyl-tRNA synthetase family.</text>
</comment>
<dbReference type="SUPFAM" id="SSF109604">
    <property type="entry name" value="HD-domain/PDEase-like"/>
    <property type="match status" value="1"/>
</dbReference>
<keyword evidence="8 11" id="KW-0648">Protein biosynthesis</keyword>
<protein>
    <recommendedName>
        <fullName evidence="11">Glycine--tRNA ligase beta subunit</fullName>
        <ecNumber evidence="11">6.1.1.14</ecNumber>
    </recommendedName>
    <alternativeName>
        <fullName evidence="11">Glycyl-tRNA synthetase beta subunit</fullName>
        <shortName evidence="11">GlyRS</shortName>
    </alternativeName>
</protein>
<dbReference type="OrthoDB" id="9775440at2"/>
<dbReference type="NCBIfam" id="TIGR00211">
    <property type="entry name" value="glyS"/>
    <property type="match status" value="1"/>
</dbReference>
<dbReference type="KEGG" id="tas:TASI_1294"/>
<evidence type="ECO:0000313" key="13">
    <source>
        <dbReference type="EMBL" id="AEP37037.1"/>
    </source>
</evidence>
<dbReference type="GO" id="GO:0004814">
    <property type="term" value="F:arginine-tRNA ligase activity"/>
    <property type="evidence" value="ECO:0007669"/>
    <property type="project" value="InterPro"/>
</dbReference>
<dbReference type="GO" id="GO:0005829">
    <property type="term" value="C:cytosol"/>
    <property type="evidence" value="ECO:0007669"/>
    <property type="project" value="TreeGrafter"/>
</dbReference>
<reference evidence="13 14" key="2">
    <citation type="journal article" date="2012" name="PLoS ONE">
        <title>Genomic characterization of the taylorella genus.</title>
        <authorList>
            <person name="Hebert L."/>
            <person name="Moumen B."/>
            <person name="Pons N."/>
            <person name="Duquesne F."/>
            <person name="Breuil M.F."/>
            <person name="Goux D."/>
            <person name="Batto J.M."/>
            <person name="Laugier C."/>
            <person name="Renault P."/>
            <person name="Petry S."/>
        </authorList>
    </citation>
    <scope>NUCLEOTIDE SEQUENCE [LARGE SCALE GENOMIC DNA]</scope>
    <source>
        <strain evidence="13 14">MCE3</strain>
    </source>
</reference>
<evidence type="ECO:0000313" key="14">
    <source>
        <dbReference type="Proteomes" id="UP000009284"/>
    </source>
</evidence>
<dbReference type="Proteomes" id="UP000009284">
    <property type="component" value="Chromosome"/>
</dbReference>
<dbReference type="PROSITE" id="PS50861">
    <property type="entry name" value="AA_TRNA_LIGASE_II_GLYAB"/>
    <property type="match status" value="1"/>
</dbReference>
<evidence type="ECO:0000256" key="3">
    <source>
        <dbReference type="ARBA" id="ARBA00011209"/>
    </source>
</evidence>
<evidence type="ECO:0000256" key="6">
    <source>
        <dbReference type="ARBA" id="ARBA00022741"/>
    </source>
</evidence>
<comment type="subunit">
    <text evidence="3 11">Tetramer of two alpha and two beta subunits.</text>
</comment>
<dbReference type="Pfam" id="PF02092">
    <property type="entry name" value="tRNA_synt_2f"/>
    <property type="match status" value="1"/>
</dbReference>
<evidence type="ECO:0000259" key="12">
    <source>
        <dbReference type="Pfam" id="PF05746"/>
    </source>
</evidence>
<keyword evidence="9 11" id="KW-0030">Aminoacyl-tRNA synthetase</keyword>
<name>G4QC68_TAYAM</name>
<dbReference type="GO" id="GO:0006426">
    <property type="term" value="P:glycyl-tRNA aminoacylation"/>
    <property type="evidence" value="ECO:0007669"/>
    <property type="project" value="UniProtKB-UniRule"/>
</dbReference>
<dbReference type="RefSeq" id="WP_014111931.1">
    <property type="nucleotide sequence ID" value="NC_016043.1"/>
</dbReference>
<evidence type="ECO:0000256" key="1">
    <source>
        <dbReference type="ARBA" id="ARBA00004496"/>
    </source>
</evidence>
<accession>G4QC68</accession>
<organism evidence="13 14">
    <name type="scientific">Taylorella asinigenitalis (strain MCE3)</name>
    <dbReference type="NCBI Taxonomy" id="1008459"/>
    <lineage>
        <taxon>Bacteria</taxon>
        <taxon>Pseudomonadati</taxon>
        <taxon>Pseudomonadota</taxon>
        <taxon>Betaproteobacteria</taxon>
        <taxon>Burkholderiales</taxon>
        <taxon>Alcaligenaceae</taxon>
        <taxon>Taylorella</taxon>
    </lineage>
</organism>
<dbReference type="HOGENOM" id="CLU_007220_2_2_4"/>
<dbReference type="InterPro" id="IPR015944">
    <property type="entry name" value="Gly-tRNA-synth_bsu"/>
</dbReference>
<dbReference type="InterPro" id="IPR006194">
    <property type="entry name" value="Gly-tRNA-synth_heterodimer"/>
</dbReference>
<comment type="subcellular location">
    <subcellularLocation>
        <location evidence="1 11">Cytoplasm</location>
    </subcellularLocation>
</comment>
<dbReference type="AlphaFoldDB" id="G4QC68"/>
<evidence type="ECO:0000256" key="11">
    <source>
        <dbReference type="HAMAP-Rule" id="MF_00255"/>
    </source>
</evidence>
<dbReference type="GO" id="GO:0005524">
    <property type="term" value="F:ATP binding"/>
    <property type="evidence" value="ECO:0007669"/>
    <property type="project" value="UniProtKB-UniRule"/>
</dbReference>
<evidence type="ECO:0000256" key="5">
    <source>
        <dbReference type="ARBA" id="ARBA00022598"/>
    </source>
</evidence>
<keyword evidence="7 11" id="KW-0067">ATP-binding</keyword>
<dbReference type="PANTHER" id="PTHR30075">
    <property type="entry name" value="GLYCYL-TRNA SYNTHETASE"/>
    <property type="match status" value="1"/>
</dbReference>
<gene>
    <name evidence="11" type="primary">glyS</name>
    <name evidence="13" type="ordered locus">TASI_1294</name>
</gene>
<dbReference type="EC" id="6.1.1.14" evidence="11"/>
<comment type="catalytic activity">
    <reaction evidence="10 11">
        <text>tRNA(Gly) + glycine + ATP = glycyl-tRNA(Gly) + AMP + diphosphate</text>
        <dbReference type="Rhea" id="RHEA:16013"/>
        <dbReference type="Rhea" id="RHEA-COMP:9664"/>
        <dbReference type="Rhea" id="RHEA-COMP:9683"/>
        <dbReference type="ChEBI" id="CHEBI:30616"/>
        <dbReference type="ChEBI" id="CHEBI:33019"/>
        <dbReference type="ChEBI" id="CHEBI:57305"/>
        <dbReference type="ChEBI" id="CHEBI:78442"/>
        <dbReference type="ChEBI" id="CHEBI:78522"/>
        <dbReference type="ChEBI" id="CHEBI:456215"/>
        <dbReference type="EC" id="6.1.1.14"/>
    </reaction>
</comment>
<dbReference type="HAMAP" id="MF_00255">
    <property type="entry name" value="Gly_tRNA_synth_beta"/>
    <property type="match status" value="1"/>
</dbReference>
<evidence type="ECO:0000256" key="2">
    <source>
        <dbReference type="ARBA" id="ARBA00008226"/>
    </source>
</evidence>
<dbReference type="eggNOG" id="COG0751">
    <property type="taxonomic scope" value="Bacteria"/>
</dbReference>
<keyword evidence="5 11" id="KW-0436">Ligase</keyword>
<evidence type="ECO:0000256" key="9">
    <source>
        <dbReference type="ARBA" id="ARBA00023146"/>
    </source>
</evidence>
<evidence type="ECO:0000256" key="10">
    <source>
        <dbReference type="ARBA" id="ARBA00047937"/>
    </source>
</evidence>
<evidence type="ECO:0000256" key="8">
    <source>
        <dbReference type="ARBA" id="ARBA00022917"/>
    </source>
</evidence>
<proteinExistence type="inferred from homology"/>
<reference key="1">
    <citation type="submission" date="2011-09" db="EMBL/GenBank/DDBJ databases">
        <title>Genomic characterization of the Taylorella genus.</title>
        <authorList>
            <person name="Hebert L."/>
            <person name="Moumen B."/>
            <person name="Pons N."/>
            <person name="Duquesne F."/>
            <person name="Breuil M.-F."/>
            <person name="Goux D."/>
            <person name="Batto J.-M."/>
            <person name="Renault P."/>
            <person name="Laugier C."/>
            <person name="Petry S."/>
        </authorList>
    </citation>
    <scope>NUCLEOTIDE SEQUENCE</scope>
    <source>
        <strain>MCE3</strain>
    </source>
</reference>
<feature type="domain" description="DALR anticodon binding" evidence="12">
    <location>
        <begin position="601"/>
        <end position="696"/>
    </location>
</feature>